<dbReference type="CDD" id="cd05930">
    <property type="entry name" value="A_NRPS"/>
    <property type="match status" value="1"/>
</dbReference>
<dbReference type="InterPro" id="IPR009081">
    <property type="entry name" value="PP-bd_ACP"/>
</dbReference>
<dbReference type="Gene3D" id="3.40.50.980">
    <property type="match status" value="2"/>
</dbReference>
<evidence type="ECO:0000313" key="5">
    <source>
        <dbReference type="EMBL" id="SFW87131.1"/>
    </source>
</evidence>
<dbReference type="SUPFAM" id="SSF47336">
    <property type="entry name" value="ACP-like"/>
    <property type="match status" value="1"/>
</dbReference>
<dbReference type="Pfam" id="PF13193">
    <property type="entry name" value="AMP-binding_C"/>
    <property type="match status" value="1"/>
</dbReference>
<evidence type="ECO:0000256" key="2">
    <source>
        <dbReference type="ARBA" id="ARBA00022450"/>
    </source>
</evidence>
<dbReference type="InterPro" id="IPR023213">
    <property type="entry name" value="CAT-like_dom_sf"/>
</dbReference>
<dbReference type="STRING" id="1004.SAMN05661012_06025"/>
<dbReference type="PROSITE" id="PS00012">
    <property type="entry name" value="PHOSPHOPANTETHEINE"/>
    <property type="match status" value="1"/>
</dbReference>
<reference evidence="6 8" key="2">
    <citation type="submission" date="2023-11" db="EMBL/GenBank/DDBJ databases">
        <title>MicrobeMod: A computational toolkit for identifying prokaryotic methylation and restriction-modification with nanopore sequencing.</title>
        <authorList>
            <person name="Crits-Christoph A."/>
            <person name="Kang S.C."/>
            <person name="Lee H."/>
            <person name="Ostrov N."/>
        </authorList>
    </citation>
    <scope>NUCLEOTIDE SEQUENCE [LARGE SCALE GENOMIC DNA]</scope>
    <source>
        <strain evidence="6 8">ATCC 23090</strain>
    </source>
</reference>
<feature type="domain" description="Carrier" evidence="4">
    <location>
        <begin position="1047"/>
        <end position="1121"/>
    </location>
</feature>
<dbReference type="Gene3D" id="1.10.1200.10">
    <property type="entry name" value="ACP-like"/>
    <property type="match status" value="1"/>
</dbReference>
<keyword evidence="3" id="KW-0597">Phosphoprotein</keyword>
<dbReference type="InterPro" id="IPR010060">
    <property type="entry name" value="NRPS_synth"/>
</dbReference>
<dbReference type="SUPFAM" id="SSF56801">
    <property type="entry name" value="Acetyl-CoA synthetase-like"/>
    <property type="match status" value="1"/>
</dbReference>
<dbReference type="Pfam" id="PF00501">
    <property type="entry name" value="AMP-binding"/>
    <property type="match status" value="1"/>
</dbReference>
<dbReference type="SUPFAM" id="SSF52777">
    <property type="entry name" value="CoA-dependent acyltransferases"/>
    <property type="match status" value="4"/>
</dbReference>
<evidence type="ECO:0000256" key="3">
    <source>
        <dbReference type="ARBA" id="ARBA00022553"/>
    </source>
</evidence>
<proteinExistence type="predicted"/>
<reference evidence="5 7" key="1">
    <citation type="submission" date="2016-11" db="EMBL/GenBank/DDBJ databases">
        <authorList>
            <person name="Jaros S."/>
            <person name="Januszkiewicz K."/>
            <person name="Wedrychowicz H."/>
        </authorList>
    </citation>
    <scope>NUCLEOTIDE SEQUENCE [LARGE SCALE GENOMIC DNA]</scope>
    <source>
        <strain evidence="5 7">DSM 784</strain>
    </source>
</reference>
<evidence type="ECO:0000259" key="4">
    <source>
        <dbReference type="PROSITE" id="PS50075"/>
    </source>
</evidence>
<evidence type="ECO:0000313" key="7">
    <source>
        <dbReference type="Proteomes" id="UP000183788"/>
    </source>
</evidence>
<organism evidence="5 7">
    <name type="scientific">Chitinophaga sancti</name>
    <dbReference type="NCBI Taxonomy" id="1004"/>
    <lineage>
        <taxon>Bacteria</taxon>
        <taxon>Pseudomonadati</taxon>
        <taxon>Bacteroidota</taxon>
        <taxon>Chitinophagia</taxon>
        <taxon>Chitinophagales</taxon>
        <taxon>Chitinophagaceae</taxon>
        <taxon>Chitinophaga</taxon>
    </lineage>
</organism>
<name>A0A1K1SS34_9BACT</name>
<protein>
    <submittedName>
        <fullName evidence="5">Non-ribosomal peptide synthase domain TIGR01720/amino acid adenylation domain-containing protein</fullName>
    </submittedName>
    <submittedName>
        <fullName evidence="6">Non-ribosomal peptide synthetase</fullName>
    </submittedName>
</protein>
<keyword evidence="2" id="KW-0596">Phosphopantetheine</keyword>
<dbReference type="CDD" id="cd19534">
    <property type="entry name" value="E_NRPS"/>
    <property type="match status" value="1"/>
</dbReference>
<dbReference type="EMBL" id="CP140154">
    <property type="protein sequence ID" value="WQG89846.1"/>
    <property type="molecule type" value="Genomic_DNA"/>
</dbReference>
<dbReference type="Gene3D" id="2.30.38.10">
    <property type="entry name" value="Luciferase, Domain 3"/>
    <property type="match status" value="1"/>
</dbReference>
<dbReference type="NCBIfam" id="TIGR01733">
    <property type="entry name" value="AA-adenyl-dom"/>
    <property type="match status" value="1"/>
</dbReference>
<comment type="cofactor">
    <cofactor evidence="1">
        <name>pantetheine 4'-phosphate</name>
        <dbReference type="ChEBI" id="CHEBI:47942"/>
    </cofactor>
</comment>
<dbReference type="OrthoDB" id="9778383at2"/>
<dbReference type="InterPro" id="IPR045851">
    <property type="entry name" value="AMP-bd_C_sf"/>
</dbReference>
<keyword evidence="8" id="KW-1185">Reference proteome</keyword>
<dbReference type="InterPro" id="IPR006162">
    <property type="entry name" value="Ppantetheine_attach_site"/>
</dbReference>
<dbReference type="RefSeq" id="WP_072365579.1">
    <property type="nucleotide sequence ID" value="NZ_CP139972.1"/>
</dbReference>
<dbReference type="InterPro" id="IPR036736">
    <property type="entry name" value="ACP-like_sf"/>
</dbReference>
<evidence type="ECO:0000313" key="8">
    <source>
        <dbReference type="Proteomes" id="UP001326715"/>
    </source>
</evidence>
<dbReference type="InterPro" id="IPR010071">
    <property type="entry name" value="AA_adenyl_dom"/>
</dbReference>
<dbReference type="InterPro" id="IPR025110">
    <property type="entry name" value="AMP-bd_C"/>
</dbReference>
<dbReference type="EMBL" id="FPIZ01000031">
    <property type="protein sequence ID" value="SFW87131.1"/>
    <property type="molecule type" value="Genomic_DNA"/>
</dbReference>
<dbReference type="Pfam" id="PF00550">
    <property type="entry name" value="PP-binding"/>
    <property type="match status" value="1"/>
</dbReference>
<dbReference type="CDD" id="cd19543">
    <property type="entry name" value="DCL_NRPS"/>
    <property type="match status" value="1"/>
</dbReference>
<dbReference type="Pfam" id="PF00668">
    <property type="entry name" value="Condensation"/>
    <property type="match status" value="2"/>
</dbReference>
<dbReference type="Proteomes" id="UP000183788">
    <property type="component" value="Unassembled WGS sequence"/>
</dbReference>
<dbReference type="Gene3D" id="3.30.300.30">
    <property type="match status" value="1"/>
</dbReference>
<dbReference type="Gene3D" id="3.30.559.30">
    <property type="entry name" value="Nonribosomal peptide synthetase, condensation domain"/>
    <property type="match status" value="2"/>
</dbReference>
<dbReference type="InterPro" id="IPR000873">
    <property type="entry name" value="AMP-dep_synth/lig_dom"/>
</dbReference>
<evidence type="ECO:0000256" key="1">
    <source>
        <dbReference type="ARBA" id="ARBA00001957"/>
    </source>
</evidence>
<dbReference type="PANTHER" id="PTHR45398">
    <property type="match status" value="1"/>
</dbReference>
<dbReference type="GO" id="GO:0003824">
    <property type="term" value="F:catalytic activity"/>
    <property type="evidence" value="ECO:0007669"/>
    <property type="project" value="InterPro"/>
</dbReference>
<gene>
    <name evidence="5" type="ORF">SAMN05661012_06025</name>
    <name evidence="6" type="ORF">SR876_33480</name>
</gene>
<sequence>MSIKEFVEHIESRHFSLVAEGESLSLKANRKKLKAEEIDAVRQDKEIISFIKANKPALIAYLTEAPAKKKTDEVSALYRLSGLQEGMLFYGLYDTETGAYINQFACDLISPDVEAFEKSWQYAINNHSILRSSFYYDSFNIPVQCVYRHVELPVNHFDYREMDAAAQDAAIAAFEEEDRRRGFDFKKAPVMRLALIRLSDRRYRMVWTHHHILLDGWSVPILMEEVLQAYEQLTAGRELLPVPEDRYEDYIRYLESRNKEADEAFWRSYLKDTEEACLLPFVATTANRTRGLGTYATEKFHTGAGVTARIEAYAQRQHITVNTLMQGVWALLLHRYTGRDGVTFGVTVSGRPEELPAVERRIGMFINTLPVQTICQAGQHIAGWLQQLQQEQQQCREYQYTTLNDIQRWSGIQGDLFDTILVFENYPVSEAAAAAGAALQLENVFFHEQTNYPLDIMVETGKEITVSFNYNTALLQEYYAKQICRHFELVLLQVIDGTAQQLQDVTLITAAEKRVLVEDFNNTARAYDLSTTFYHAVEKFAVATPQKTAIICNDRYLTYQQLNDRVNTMAAGISNRVSIVEDDFAAVFMDRSENMAAAILALWKLGGAYIPIEKKLPDNRIISILEDAGVKAVIAERNLVSPAVAEKIQQLCTLIYTDELLNGTSAANPGSSFNPHSLSFSVFTSGSTGRPKGAMSEHIGMMNHALATVDYLEMDNNSVLVQNASHSFDISVWQFFTAFIKGGTTLVYDDDVVNNSEEFLRRLMVHQVTVLQVVPTYLNLLLDILEKEPERYPLPVKRLVCGGEILKPETVKRWFALYPDTTMVNDYGPAEASDGTCWYVFNHLPDGMEKIPVGTSIYNMHTYIVDSYMNLCPVGVVGELCVAGVGVGRGYIGDPEKTAAAFTTDPFLPEKNQRLYKTGDLARYLPDGLLEFHGRKDYQVKVNGQRIELGEIEAKLAQLPGVKDAAVIAADDTTGRKYLSAFVVFHEAQAVAFNAIKEQLSGELPPYMVPRQFQELEVLPVNANGKVDRKLLARMSAAVVVENDFVAAEQEVEKILVAAWQLVLKKDKVGVTDNFYECGGDSISAIQVASQVYRHGYKVEIKDIMKLPTIRELSGALKPLKVTAEQGEVTGYVPLTPIQADFFAMEKAVPHHYNQAVMLQAAQPVNETAMRAALLELSNFHDVLRTIFTEDNGKMLQYIRPGGIEVPLSVNDWRHASNATSLMEETADLLQAGLHLASGPLMKAAIFRLPEGDHLFLTIHHLLVDAVSWRILLEDLFALYAQQLTQQQVTLPAKTDAFRLWSDRLAQYANSSEFKQEIDYWQRMHTVGAAAIQMDGDSLNAPAVKDIREYSVRLGEDVTTQLTRQAHTAFNTDINDLLLAALGLATARVFGLRQLQLMLESHGRPDILKDISVSRTVGWFTAEYPVCLDLQQVGDLSLHIKQTKELLHKVPNNGIGYGLAKYSTTNSPLRHMHKPQLVFNYLGATGDDLPEGEFRLLEHAPGAVESPLNKSDYALELIGFLRENQLVLTVYYSAVQFREETISRWMEAYKEALETVTALCTGSIIREYTPSDYDYKDLSLEELNQLNALFE</sequence>
<dbReference type="Gene3D" id="3.30.559.10">
    <property type="entry name" value="Chloramphenicol acetyltransferase-like domain"/>
    <property type="match status" value="2"/>
</dbReference>
<dbReference type="PANTHER" id="PTHR45398:SF1">
    <property type="entry name" value="ENZYME, PUTATIVE (JCVI)-RELATED"/>
    <property type="match status" value="1"/>
</dbReference>
<dbReference type="PROSITE" id="PS50075">
    <property type="entry name" value="CARRIER"/>
    <property type="match status" value="1"/>
</dbReference>
<evidence type="ECO:0000313" key="6">
    <source>
        <dbReference type="EMBL" id="WQG89846.1"/>
    </source>
</evidence>
<dbReference type="NCBIfam" id="TIGR01720">
    <property type="entry name" value="NRPS-para261"/>
    <property type="match status" value="1"/>
</dbReference>
<accession>A0A1K1SS34</accession>
<dbReference type="InterPro" id="IPR001242">
    <property type="entry name" value="Condensation_dom"/>
</dbReference>
<dbReference type="Proteomes" id="UP001326715">
    <property type="component" value="Chromosome"/>
</dbReference>